<evidence type="ECO:0000256" key="1">
    <source>
        <dbReference type="ARBA" id="ARBA00022729"/>
    </source>
</evidence>
<dbReference type="Pfam" id="PF02638">
    <property type="entry name" value="GHL10"/>
    <property type="match status" value="1"/>
</dbReference>
<dbReference type="InterPro" id="IPR052177">
    <property type="entry name" value="Divisome_Glycosyl_Hydrolase"/>
</dbReference>
<evidence type="ECO:0000313" key="4">
    <source>
        <dbReference type="EMBL" id="RXF68807.1"/>
    </source>
</evidence>
<dbReference type="RefSeq" id="WP_128770049.1">
    <property type="nucleotide sequence ID" value="NZ_RXOC01000009.1"/>
</dbReference>
<dbReference type="PROSITE" id="PS50853">
    <property type="entry name" value="FN3"/>
    <property type="match status" value="1"/>
</dbReference>
<feature type="domain" description="Fibronectin type-III" evidence="3">
    <location>
        <begin position="409"/>
        <end position="511"/>
    </location>
</feature>
<dbReference type="GO" id="GO:0016787">
    <property type="term" value="F:hydrolase activity"/>
    <property type="evidence" value="ECO:0007669"/>
    <property type="project" value="UniProtKB-KW"/>
</dbReference>
<dbReference type="InterPro" id="IPR013783">
    <property type="entry name" value="Ig-like_fold"/>
</dbReference>
<dbReference type="InterPro" id="IPR036116">
    <property type="entry name" value="FN3_sf"/>
</dbReference>
<feature type="signal peptide" evidence="2">
    <location>
        <begin position="1"/>
        <end position="22"/>
    </location>
</feature>
<dbReference type="PANTHER" id="PTHR43405">
    <property type="entry name" value="GLYCOSYL HYDROLASE DIGH"/>
    <property type="match status" value="1"/>
</dbReference>
<dbReference type="SUPFAM" id="SSF51445">
    <property type="entry name" value="(Trans)glycosidases"/>
    <property type="match status" value="1"/>
</dbReference>
<dbReference type="AlphaFoldDB" id="A0A4Q0M6X3"/>
<feature type="chain" id="PRO_5020645440" evidence="2">
    <location>
        <begin position="23"/>
        <end position="511"/>
    </location>
</feature>
<evidence type="ECO:0000313" key="5">
    <source>
        <dbReference type="Proteomes" id="UP000290848"/>
    </source>
</evidence>
<protein>
    <submittedName>
        <fullName evidence="4">Glycoside hydrolase</fullName>
    </submittedName>
</protein>
<dbReference type="InterPro" id="IPR017853">
    <property type="entry name" value="GH"/>
</dbReference>
<keyword evidence="4" id="KW-0378">Hydrolase</keyword>
<name>A0A4Q0M6X3_9SPHI</name>
<organism evidence="4 5">
    <name type="scientific">Arcticibacter tournemirensis</name>
    <dbReference type="NCBI Taxonomy" id="699437"/>
    <lineage>
        <taxon>Bacteria</taxon>
        <taxon>Pseudomonadati</taxon>
        <taxon>Bacteroidota</taxon>
        <taxon>Sphingobacteriia</taxon>
        <taxon>Sphingobacteriales</taxon>
        <taxon>Sphingobacteriaceae</taxon>
        <taxon>Arcticibacter</taxon>
    </lineage>
</organism>
<dbReference type="PANTHER" id="PTHR43405:SF1">
    <property type="entry name" value="GLYCOSYL HYDROLASE DIGH"/>
    <property type="match status" value="1"/>
</dbReference>
<sequence length="511" mass="58776">MPIKRYSLIVLGLVFFAHFSFAQSNVSNPKREFRAVWIATVQNIDWPSKRGLNSETQKQEFVNILNDHQKTGINAIMLQVRPSADAVYGKSRELWSMFLSGKQGVAPQPLYDPLDFAVAEAHKRGMELHAWFNPYRATNDTIDSNTAIQHITRTKPEWFFTYAGKKYFNPGLPEVRNYIIGVIMDVVRNYDIDGVHFDDYFYPYPGKTPLPDSVSFVQYGKGFSSIDDWRRNNVDVLIKTLSDSIHAEKRYMKFGISPFGIWRNQKDDPEGSETNGLSGYSALYADAKKWLTEGWIDYINPQVYFPFNYPAAAYEKLVDWWSNVANGKHVYIGHGVYRAMEDRDGWRDRQQLPNQIRYLRQNPRVQGSVFFSSKSLTNNLAGFKDSLRNDYYKYPALLPQMIWMDAVPPLSPLKLKASRVPGGVLLKWSEPIAVRDGEVAYGYVIYRFDKNERIDINNPEHIIHVSFNAKTTTYTDSSDKQSGKYIYLVTSIDRMKNESTPSNAATVKVKK</sequence>
<dbReference type="InterPro" id="IPR003961">
    <property type="entry name" value="FN3_dom"/>
</dbReference>
<proteinExistence type="predicted"/>
<accession>A0A4Q0M6X3</accession>
<dbReference type="Gene3D" id="2.60.40.10">
    <property type="entry name" value="Immunoglobulins"/>
    <property type="match status" value="1"/>
</dbReference>
<evidence type="ECO:0000256" key="2">
    <source>
        <dbReference type="SAM" id="SignalP"/>
    </source>
</evidence>
<dbReference type="SUPFAM" id="SSF49265">
    <property type="entry name" value="Fibronectin type III"/>
    <property type="match status" value="1"/>
</dbReference>
<gene>
    <name evidence="4" type="ORF">EKH83_13875</name>
</gene>
<keyword evidence="1 2" id="KW-0732">Signal</keyword>
<dbReference type="EMBL" id="RXOC01000009">
    <property type="protein sequence ID" value="RXF68807.1"/>
    <property type="molecule type" value="Genomic_DNA"/>
</dbReference>
<reference evidence="4 5" key="1">
    <citation type="submission" date="2018-12" db="EMBL/GenBank/DDBJ databases">
        <title>The Draft Genome Sequence of the Soil Bacterium Pedobacter tournemirensis R1.</title>
        <authorList>
            <person name="He J."/>
        </authorList>
    </citation>
    <scope>NUCLEOTIDE SEQUENCE [LARGE SCALE GENOMIC DNA]</scope>
    <source>
        <strain evidence="4 5">R1</strain>
    </source>
</reference>
<evidence type="ECO:0000259" key="3">
    <source>
        <dbReference type="PROSITE" id="PS50853"/>
    </source>
</evidence>
<dbReference type="Gene3D" id="3.20.20.80">
    <property type="entry name" value="Glycosidases"/>
    <property type="match status" value="1"/>
</dbReference>
<dbReference type="InterPro" id="IPR003790">
    <property type="entry name" value="GHL10"/>
</dbReference>
<dbReference type="Proteomes" id="UP000290848">
    <property type="component" value="Unassembled WGS sequence"/>
</dbReference>
<comment type="caution">
    <text evidence="4">The sequence shown here is derived from an EMBL/GenBank/DDBJ whole genome shotgun (WGS) entry which is preliminary data.</text>
</comment>